<keyword evidence="3" id="KW-0641">Proline biosynthesis</keyword>
<evidence type="ECO:0000256" key="7">
    <source>
        <dbReference type="ARBA" id="ARBA00022840"/>
    </source>
</evidence>
<evidence type="ECO:0000256" key="4">
    <source>
        <dbReference type="ARBA" id="ARBA00022679"/>
    </source>
</evidence>
<dbReference type="InterPro" id="IPR001057">
    <property type="entry name" value="Glu/AcGlu_kinase"/>
</dbReference>
<dbReference type="SUPFAM" id="SSF53633">
    <property type="entry name" value="Carbamate kinase-like"/>
    <property type="match status" value="1"/>
</dbReference>
<evidence type="ECO:0000313" key="9">
    <source>
        <dbReference type="EMBL" id="CAB4895727.1"/>
    </source>
</evidence>
<dbReference type="GO" id="GO:0005524">
    <property type="term" value="F:ATP binding"/>
    <property type="evidence" value="ECO:0007669"/>
    <property type="project" value="UniProtKB-KW"/>
</dbReference>
<dbReference type="InterPro" id="IPR036393">
    <property type="entry name" value="AceGlu_kinase-like_sf"/>
</dbReference>
<dbReference type="InterPro" id="IPR002478">
    <property type="entry name" value="PUA"/>
</dbReference>
<sequence length="362" mass="37751">MRVVAKVGTSSLTDAAGVIQGDVIAALCDQIAALRKQGHEVVFVSSGAISAGVAALGLASRPTDVLTLQALAAAGQPRLMEEYGHNLARHGLVAAQVLLVPHDFADRRQYLHARQTLVRMLELGCVPIVNENDTVASDEIRYGDNDRIAALVAHNISADMLVLLTDLDGLYTADPRTDAAAELITDVAADDPLLAVSAGTTGTNRGSGGMASKLWAARLASWSGVRAVIGPALRPNILVDAVAGLSVGTAFAPNDRRLPARKLWIGFASQVDGSVTVDAGAYKALIERGTSLLPAGVIAVDGDFDEGSTIEVRDPDGVVFARGMAVSPAATVQAHAGRSTRDLPARVAHEVIHRDDLVLLPH</sequence>
<dbReference type="PROSITE" id="PS00902">
    <property type="entry name" value="GLUTAMATE_5_KINASE"/>
    <property type="match status" value="1"/>
</dbReference>
<accession>A0A6J7FK25</accession>
<dbReference type="PRINTS" id="PR00474">
    <property type="entry name" value="GLU5KINASE"/>
</dbReference>
<dbReference type="Pfam" id="PF00696">
    <property type="entry name" value="AA_kinase"/>
    <property type="match status" value="1"/>
</dbReference>
<dbReference type="SMART" id="SM00359">
    <property type="entry name" value="PUA"/>
    <property type="match status" value="1"/>
</dbReference>
<dbReference type="CDD" id="cd21157">
    <property type="entry name" value="PUA_G5K"/>
    <property type="match status" value="1"/>
</dbReference>
<dbReference type="GO" id="GO:0005829">
    <property type="term" value="C:cytosol"/>
    <property type="evidence" value="ECO:0007669"/>
    <property type="project" value="TreeGrafter"/>
</dbReference>
<dbReference type="Gene3D" id="3.40.1160.10">
    <property type="entry name" value="Acetylglutamate kinase-like"/>
    <property type="match status" value="1"/>
</dbReference>
<keyword evidence="2" id="KW-0028">Amino-acid biosynthesis</keyword>
<dbReference type="GO" id="GO:0004349">
    <property type="term" value="F:glutamate 5-kinase activity"/>
    <property type="evidence" value="ECO:0007669"/>
    <property type="project" value="InterPro"/>
</dbReference>
<evidence type="ECO:0000256" key="2">
    <source>
        <dbReference type="ARBA" id="ARBA00022605"/>
    </source>
</evidence>
<dbReference type="InterPro" id="IPR005715">
    <property type="entry name" value="Glu_5kinase/COase_Synthase"/>
</dbReference>
<dbReference type="NCBIfam" id="TIGR01027">
    <property type="entry name" value="proB"/>
    <property type="match status" value="1"/>
</dbReference>
<dbReference type="AlphaFoldDB" id="A0A6J7FK25"/>
<dbReference type="EMBL" id="CAFBLP010000142">
    <property type="protein sequence ID" value="CAB4895727.1"/>
    <property type="molecule type" value="Genomic_DNA"/>
</dbReference>
<dbReference type="InterPro" id="IPR011529">
    <property type="entry name" value="Glu_5kinase"/>
</dbReference>
<feature type="domain" description="PUA" evidence="8">
    <location>
        <begin position="273"/>
        <end position="352"/>
    </location>
</feature>
<dbReference type="SUPFAM" id="SSF88697">
    <property type="entry name" value="PUA domain-like"/>
    <property type="match status" value="1"/>
</dbReference>
<gene>
    <name evidence="9" type="ORF">UFOPK3376_03147</name>
</gene>
<name>A0A6J7FK25_9ZZZZ</name>
<dbReference type="Gene3D" id="2.30.130.10">
    <property type="entry name" value="PUA domain"/>
    <property type="match status" value="1"/>
</dbReference>
<keyword evidence="4" id="KW-0808">Transferase</keyword>
<reference evidence="9" key="1">
    <citation type="submission" date="2020-05" db="EMBL/GenBank/DDBJ databases">
        <authorList>
            <person name="Chiriac C."/>
            <person name="Salcher M."/>
            <person name="Ghai R."/>
            <person name="Kavagutti S V."/>
        </authorList>
    </citation>
    <scope>NUCLEOTIDE SEQUENCE</scope>
</reference>
<proteinExistence type="inferred from homology"/>
<dbReference type="GO" id="GO:0008652">
    <property type="term" value="P:amino acid biosynthetic process"/>
    <property type="evidence" value="ECO:0007669"/>
    <property type="project" value="UniProtKB-KW"/>
</dbReference>
<organism evidence="9">
    <name type="scientific">freshwater metagenome</name>
    <dbReference type="NCBI Taxonomy" id="449393"/>
    <lineage>
        <taxon>unclassified sequences</taxon>
        <taxon>metagenomes</taxon>
        <taxon>ecological metagenomes</taxon>
    </lineage>
</organism>
<dbReference type="PANTHER" id="PTHR43654:SF1">
    <property type="entry name" value="ISOPENTENYL PHOSPHATE KINASE"/>
    <property type="match status" value="1"/>
</dbReference>
<dbReference type="InterPro" id="IPR015947">
    <property type="entry name" value="PUA-like_sf"/>
</dbReference>
<keyword evidence="6" id="KW-0418">Kinase</keyword>
<dbReference type="InterPro" id="IPR036974">
    <property type="entry name" value="PUA_sf"/>
</dbReference>
<keyword evidence="1" id="KW-0963">Cytoplasm</keyword>
<keyword evidence="5" id="KW-0547">Nucleotide-binding</keyword>
<dbReference type="InterPro" id="IPR041739">
    <property type="entry name" value="G5K_ProB"/>
</dbReference>
<keyword evidence="7" id="KW-0067">ATP-binding</keyword>
<dbReference type="CDD" id="cd04242">
    <property type="entry name" value="AAK_G5K_ProB"/>
    <property type="match status" value="1"/>
</dbReference>
<evidence type="ECO:0000259" key="8">
    <source>
        <dbReference type="SMART" id="SM00359"/>
    </source>
</evidence>
<evidence type="ECO:0000256" key="6">
    <source>
        <dbReference type="ARBA" id="ARBA00022777"/>
    </source>
</evidence>
<dbReference type="Pfam" id="PF01472">
    <property type="entry name" value="PUA"/>
    <property type="match status" value="1"/>
</dbReference>
<dbReference type="GO" id="GO:0003723">
    <property type="term" value="F:RNA binding"/>
    <property type="evidence" value="ECO:0007669"/>
    <property type="project" value="InterPro"/>
</dbReference>
<dbReference type="PANTHER" id="PTHR43654">
    <property type="entry name" value="GLUTAMATE 5-KINASE"/>
    <property type="match status" value="1"/>
</dbReference>
<evidence type="ECO:0000256" key="5">
    <source>
        <dbReference type="ARBA" id="ARBA00022741"/>
    </source>
</evidence>
<dbReference type="FunFam" id="3.40.1160.10:FF:000018">
    <property type="entry name" value="Glutamate 5-kinase"/>
    <property type="match status" value="1"/>
</dbReference>
<dbReference type="HAMAP" id="MF_00456">
    <property type="entry name" value="ProB"/>
    <property type="match status" value="1"/>
</dbReference>
<dbReference type="InterPro" id="IPR019797">
    <property type="entry name" value="Glutamate_5-kinase_CS"/>
</dbReference>
<protein>
    <submittedName>
        <fullName evidence="9">Unannotated protein</fullName>
    </submittedName>
</protein>
<dbReference type="PROSITE" id="PS50890">
    <property type="entry name" value="PUA"/>
    <property type="match status" value="1"/>
</dbReference>
<evidence type="ECO:0000256" key="1">
    <source>
        <dbReference type="ARBA" id="ARBA00022490"/>
    </source>
</evidence>
<dbReference type="PIRSF" id="PIRSF000729">
    <property type="entry name" value="GK"/>
    <property type="match status" value="1"/>
</dbReference>
<evidence type="ECO:0000256" key="3">
    <source>
        <dbReference type="ARBA" id="ARBA00022650"/>
    </source>
</evidence>
<dbReference type="InterPro" id="IPR001048">
    <property type="entry name" value="Asp/Glu/Uridylate_kinase"/>
</dbReference>